<evidence type="ECO:0000256" key="4">
    <source>
        <dbReference type="ARBA" id="ARBA00022679"/>
    </source>
</evidence>
<feature type="domain" description="Histidine kinase" evidence="10">
    <location>
        <begin position="325"/>
        <end position="530"/>
    </location>
</feature>
<dbReference type="InterPro" id="IPR004358">
    <property type="entry name" value="Sig_transdc_His_kin-like_C"/>
</dbReference>
<dbReference type="GO" id="GO:0000155">
    <property type="term" value="F:phosphorelay sensor kinase activity"/>
    <property type="evidence" value="ECO:0007669"/>
    <property type="project" value="InterPro"/>
</dbReference>
<dbReference type="Proteomes" id="UP000245390">
    <property type="component" value="Unassembled WGS sequence"/>
</dbReference>
<dbReference type="SMART" id="SM00388">
    <property type="entry name" value="HisKA"/>
    <property type="match status" value="1"/>
</dbReference>
<dbReference type="Pfam" id="PF00512">
    <property type="entry name" value="HisKA"/>
    <property type="match status" value="1"/>
</dbReference>
<dbReference type="Pfam" id="PF02518">
    <property type="entry name" value="HATPase_c"/>
    <property type="match status" value="1"/>
</dbReference>
<sequence length="543" mass="58509">MAKLRRGRLDGAFSVYLLLGVGLLLPALAVVFMLLYSQMNDQAGDARQRAVRAADTLVLLSDARAASDLAALRLLVQSQTFRSADLASGARRAREAVELVPGWQALLLTERSTGMSLYFATTDTIEYSPQESWTIEVGDEGWAYGGIEREGHHCPCVTVTSEVPGDGQHLLTVFISPLVYQEMLMKWVPQGAVAAIVDREGEFIARSIDYSNRVGTPGTSYVLDAVAKGGRGIYAGTTYEGLTNYTAYATSELAGWSSHIAISSALLDRPLQRAAAVITFGLLAAILAGLGLFVLAAREVVRRRKNEEHLLNLQRSEAVAQFTATLVHDFRNVISSLQSGLNLIKRKTRNDEIKSYVALIEESVSKATRLANQLLSLSHGKDTELESVDVSEMLDGLRYLLEQAAGDGVALSIGEMESHLAVVANRDQLELALLNLVVNAREALEGQGRISIEVSSVGDRAEIVVSDNGPGVSAKLQRTLFQPFITDKPQGTGLGLAQVAGMARNAGGEVALENVSEGGARFVIRLNKARTVEKARGPDFQAE</sequence>
<evidence type="ECO:0000256" key="8">
    <source>
        <dbReference type="ARBA" id="ARBA00023012"/>
    </source>
</evidence>
<dbReference type="EMBL" id="QGGV01000004">
    <property type="protein sequence ID" value="PWK56554.1"/>
    <property type="molecule type" value="Genomic_DNA"/>
</dbReference>
<accession>A0A316G6L6</accession>
<evidence type="ECO:0000313" key="11">
    <source>
        <dbReference type="EMBL" id="PWK56554.1"/>
    </source>
</evidence>
<dbReference type="EC" id="2.7.13.3" evidence="2"/>
<dbReference type="InterPro" id="IPR003661">
    <property type="entry name" value="HisK_dim/P_dom"/>
</dbReference>
<dbReference type="SMART" id="SM00387">
    <property type="entry name" value="HATPase_c"/>
    <property type="match status" value="1"/>
</dbReference>
<dbReference type="InterPro" id="IPR003594">
    <property type="entry name" value="HATPase_dom"/>
</dbReference>
<dbReference type="PANTHER" id="PTHR43065:SF10">
    <property type="entry name" value="PEROXIDE STRESS-ACTIVATED HISTIDINE KINASE MAK3"/>
    <property type="match status" value="1"/>
</dbReference>
<evidence type="ECO:0000256" key="3">
    <source>
        <dbReference type="ARBA" id="ARBA00022553"/>
    </source>
</evidence>
<keyword evidence="9" id="KW-0472">Membrane</keyword>
<evidence type="ECO:0000256" key="9">
    <source>
        <dbReference type="SAM" id="Phobius"/>
    </source>
</evidence>
<dbReference type="PANTHER" id="PTHR43065">
    <property type="entry name" value="SENSOR HISTIDINE KINASE"/>
    <property type="match status" value="1"/>
</dbReference>
<evidence type="ECO:0000259" key="10">
    <source>
        <dbReference type="PROSITE" id="PS50109"/>
    </source>
</evidence>
<evidence type="ECO:0000256" key="6">
    <source>
        <dbReference type="ARBA" id="ARBA00022777"/>
    </source>
</evidence>
<dbReference type="KEGG" id="salo:EF888_21430"/>
<evidence type="ECO:0000256" key="1">
    <source>
        <dbReference type="ARBA" id="ARBA00000085"/>
    </source>
</evidence>
<feature type="transmembrane region" description="Helical" evidence="9">
    <location>
        <begin position="274"/>
        <end position="296"/>
    </location>
</feature>
<dbReference type="GO" id="GO:0005524">
    <property type="term" value="F:ATP binding"/>
    <property type="evidence" value="ECO:0007669"/>
    <property type="project" value="UniProtKB-KW"/>
</dbReference>
<comment type="catalytic activity">
    <reaction evidence="1">
        <text>ATP + protein L-histidine = ADP + protein N-phospho-L-histidine.</text>
        <dbReference type="EC" id="2.7.13.3"/>
    </reaction>
</comment>
<feature type="transmembrane region" description="Helical" evidence="9">
    <location>
        <begin position="12"/>
        <end position="36"/>
    </location>
</feature>
<dbReference type="PRINTS" id="PR00344">
    <property type="entry name" value="BCTRLSENSOR"/>
</dbReference>
<keyword evidence="9" id="KW-1133">Transmembrane helix</keyword>
<dbReference type="SUPFAM" id="SSF55874">
    <property type="entry name" value="ATPase domain of HSP90 chaperone/DNA topoisomerase II/histidine kinase"/>
    <property type="match status" value="1"/>
</dbReference>
<dbReference type="PROSITE" id="PS50109">
    <property type="entry name" value="HIS_KIN"/>
    <property type="match status" value="1"/>
</dbReference>
<protein>
    <recommendedName>
        <fullName evidence="2">histidine kinase</fullName>
        <ecNumber evidence="2">2.7.13.3</ecNumber>
    </recommendedName>
</protein>
<dbReference type="InterPro" id="IPR036097">
    <property type="entry name" value="HisK_dim/P_sf"/>
</dbReference>
<dbReference type="InterPro" id="IPR036890">
    <property type="entry name" value="HATPase_C_sf"/>
</dbReference>
<dbReference type="RefSeq" id="WP_109759238.1">
    <property type="nucleotide sequence ID" value="NZ_CP034588.1"/>
</dbReference>
<keyword evidence="8" id="KW-0902">Two-component regulatory system</keyword>
<dbReference type="CDD" id="cd18774">
    <property type="entry name" value="PDC2_HK_sensor"/>
    <property type="match status" value="1"/>
</dbReference>
<name>A0A316G6L6_9RHOB</name>
<keyword evidence="4" id="KW-0808">Transferase</keyword>
<dbReference type="AlphaFoldDB" id="A0A316G6L6"/>
<keyword evidence="3" id="KW-0597">Phosphoprotein</keyword>
<keyword evidence="9" id="KW-0812">Transmembrane</keyword>
<dbReference type="OrthoDB" id="9796100at2"/>
<evidence type="ECO:0000256" key="7">
    <source>
        <dbReference type="ARBA" id="ARBA00022840"/>
    </source>
</evidence>
<keyword evidence="6 11" id="KW-0418">Kinase</keyword>
<dbReference type="InterPro" id="IPR005467">
    <property type="entry name" value="His_kinase_dom"/>
</dbReference>
<dbReference type="SUPFAM" id="SSF47384">
    <property type="entry name" value="Homodimeric domain of signal transducing histidine kinase"/>
    <property type="match status" value="1"/>
</dbReference>
<gene>
    <name evidence="11" type="ORF">C8D95_104227</name>
</gene>
<keyword evidence="7" id="KW-0067">ATP-binding</keyword>
<dbReference type="Gene3D" id="1.10.287.130">
    <property type="match status" value="1"/>
</dbReference>
<reference evidence="11 12" key="1">
    <citation type="submission" date="2018-05" db="EMBL/GenBank/DDBJ databases">
        <title>Genomic Encyclopedia of Type Strains, Phase IV (KMG-IV): sequencing the most valuable type-strain genomes for metagenomic binning, comparative biology and taxonomic classification.</title>
        <authorList>
            <person name="Goeker M."/>
        </authorList>
    </citation>
    <scope>NUCLEOTIDE SEQUENCE [LARGE SCALE GENOMIC DNA]</scope>
    <source>
        <strain evidence="11 12">DSM 103371</strain>
    </source>
</reference>
<organism evidence="11 12">
    <name type="scientific">Silicimonas algicola</name>
    <dbReference type="NCBI Taxonomy" id="1826607"/>
    <lineage>
        <taxon>Bacteria</taxon>
        <taxon>Pseudomonadati</taxon>
        <taxon>Pseudomonadota</taxon>
        <taxon>Alphaproteobacteria</taxon>
        <taxon>Rhodobacterales</taxon>
        <taxon>Paracoccaceae</taxon>
    </lineage>
</organism>
<comment type="caution">
    <text evidence="11">The sequence shown here is derived from an EMBL/GenBank/DDBJ whole genome shotgun (WGS) entry which is preliminary data.</text>
</comment>
<evidence type="ECO:0000313" key="12">
    <source>
        <dbReference type="Proteomes" id="UP000245390"/>
    </source>
</evidence>
<proteinExistence type="predicted"/>
<dbReference type="Gene3D" id="3.30.565.10">
    <property type="entry name" value="Histidine kinase-like ATPase, C-terminal domain"/>
    <property type="match status" value="1"/>
</dbReference>
<dbReference type="CDD" id="cd00082">
    <property type="entry name" value="HisKA"/>
    <property type="match status" value="1"/>
</dbReference>
<keyword evidence="5" id="KW-0547">Nucleotide-binding</keyword>
<keyword evidence="12" id="KW-1185">Reference proteome</keyword>
<evidence type="ECO:0000256" key="2">
    <source>
        <dbReference type="ARBA" id="ARBA00012438"/>
    </source>
</evidence>
<evidence type="ECO:0000256" key="5">
    <source>
        <dbReference type="ARBA" id="ARBA00022741"/>
    </source>
</evidence>